<feature type="transmembrane region" description="Helical" evidence="1">
    <location>
        <begin position="58"/>
        <end position="80"/>
    </location>
</feature>
<dbReference type="InterPro" id="IPR037277">
    <property type="entry name" value="Granulin_sf"/>
</dbReference>
<reference evidence="3 4" key="1">
    <citation type="submission" date="2018-05" db="EMBL/GenBank/DDBJ databases">
        <authorList>
            <person name="Datahose"/>
        </authorList>
    </citation>
    <scope>NUCLEOTIDE SEQUENCE</scope>
</reference>
<organism evidence="3 4">
    <name type="scientific">Astatotilapia calliptera</name>
    <name type="common">Eastern happy</name>
    <name type="synonym">Chromis callipterus</name>
    <dbReference type="NCBI Taxonomy" id="8154"/>
    <lineage>
        <taxon>Eukaryota</taxon>
        <taxon>Metazoa</taxon>
        <taxon>Chordata</taxon>
        <taxon>Craniata</taxon>
        <taxon>Vertebrata</taxon>
        <taxon>Euteleostomi</taxon>
        <taxon>Actinopterygii</taxon>
        <taxon>Neopterygii</taxon>
        <taxon>Teleostei</taxon>
        <taxon>Neoteleostei</taxon>
        <taxon>Acanthomorphata</taxon>
        <taxon>Ovalentaria</taxon>
        <taxon>Cichlomorphae</taxon>
        <taxon>Cichliformes</taxon>
        <taxon>Cichlidae</taxon>
        <taxon>African cichlids</taxon>
        <taxon>Pseudocrenilabrinae</taxon>
        <taxon>Haplochromini</taxon>
        <taxon>Astatotilapia</taxon>
    </lineage>
</organism>
<dbReference type="GeneTree" id="ENSGT00470000042293"/>
<evidence type="ECO:0000313" key="4">
    <source>
        <dbReference type="Proteomes" id="UP000265100"/>
    </source>
</evidence>
<reference evidence="3" key="3">
    <citation type="submission" date="2025-08" db="UniProtKB">
        <authorList>
            <consortium name="Ensembl"/>
        </authorList>
    </citation>
    <scope>IDENTIFICATION</scope>
</reference>
<feature type="chain" id="PRO_5018177837" evidence="2">
    <location>
        <begin position="21"/>
        <end position="112"/>
    </location>
</feature>
<feature type="signal peptide" evidence="2">
    <location>
        <begin position="1"/>
        <end position="20"/>
    </location>
</feature>
<keyword evidence="1" id="KW-0472">Membrane</keyword>
<proteinExistence type="predicted"/>
<keyword evidence="1" id="KW-0812">Transmembrane</keyword>
<evidence type="ECO:0000256" key="2">
    <source>
        <dbReference type="SAM" id="SignalP"/>
    </source>
</evidence>
<dbReference type="PROSITE" id="PS51257">
    <property type="entry name" value="PROKAR_LIPOPROTEIN"/>
    <property type="match status" value="1"/>
</dbReference>
<reference evidence="3" key="4">
    <citation type="submission" date="2025-09" db="UniProtKB">
        <authorList>
            <consortium name="Ensembl"/>
        </authorList>
    </citation>
    <scope>IDENTIFICATION</scope>
</reference>
<evidence type="ECO:0000313" key="3">
    <source>
        <dbReference type="Ensembl" id="ENSACLP00000033905.1"/>
    </source>
</evidence>
<dbReference type="AlphaFoldDB" id="A0A3P8QW50"/>
<sequence>MSRLTLWLSVGVFVWGFASCSITCPDGSTCSDISTCCKTEYGYGCCQYPKVSLYSHKYNFPLVLLLCFVFLFIVLLVVGFGSQIGNKSYSLCRQCAAQTWPTAVRQGIAVTW</sequence>
<evidence type="ECO:0000256" key="1">
    <source>
        <dbReference type="SAM" id="Phobius"/>
    </source>
</evidence>
<keyword evidence="2" id="KW-0732">Signal</keyword>
<protein>
    <submittedName>
        <fullName evidence="3">Uncharacterized protein</fullName>
    </submittedName>
</protein>
<name>A0A3P8QW50_ASTCA</name>
<dbReference type="Ensembl" id="ENSACLT00000034712.2">
    <property type="protein sequence ID" value="ENSACLP00000033905.1"/>
    <property type="gene ID" value="ENSACLG00000022968.2"/>
</dbReference>
<dbReference type="Gene3D" id="2.10.25.160">
    <property type="entry name" value="Granulin"/>
    <property type="match status" value="1"/>
</dbReference>
<keyword evidence="1" id="KW-1133">Transmembrane helix</keyword>
<dbReference type="Bgee" id="ENSACLG00000022968">
    <property type="expression patterns" value="Expressed in spleen and 7 other cell types or tissues"/>
</dbReference>
<reference evidence="4" key="2">
    <citation type="submission" date="2023-03" db="EMBL/GenBank/DDBJ databases">
        <authorList>
            <consortium name="Wellcome Sanger Institute Data Sharing"/>
        </authorList>
    </citation>
    <scope>NUCLEOTIDE SEQUENCE [LARGE SCALE GENOMIC DNA]</scope>
</reference>
<accession>A0A3P8QW50</accession>
<dbReference type="STRING" id="8154.ENSACLP00000033905"/>
<keyword evidence="4" id="KW-1185">Reference proteome</keyword>
<dbReference type="Proteomes" id="UP000265100">
    <property type="component" value="Chromosome 22"/>
</dbReference>